<evidence type="ECO:0000313" key="2">
    <source>
        <dbReference type="EMBL" id="OXA64480.1"/>
    </source>
</evidence>
<feature type="region of interest" description="Disordered" evidence="1">
    <location>
        <begin position="43"/>
        <end position="75"/>
    </location>
</feature>
<protein>
    <submittedName>
        <fullName evidence="2">Uncharacterized protein</fullName>
    </submittedName>
</protein>
<reference evidence="2 3" key="1">
    <citation type="submission" date="2015-12" db="EMBL/GenBank/DDBJ databases">
        <title>The genome of Folsomia candida.</title>
        <authorList>
            <person name="Faddeeva A."/>
            <person name="Derks M.F."/>
            <person name="Anvar Y."/>
            <person name="Smit S."/>
            <person name="Van Straalen N."/>
            <person name="Roelofs D."/>
        </authorList>
    </citation>
    <scope>NUCLEOTIDE SEQUENCE [LARGE SCALE GENOMIC DNA]</scope>
    <source>
        <strain evidence="2 3">VU population</strain>
        <tissue evidence="2">Whole body</tissue>
    </source>
</reference>
<name>A0A226F554_FOLCA</name>
<evidence type="ECO:0000256" key="1">
    <source>
        <dbReference type="SAM" id="MobiDB-lite"/>
    </source>
</evidence>
<dbReference type="AlphaFoldDB" id="A0A226F554"/>
<dbReference type="EMBL" id="LNIX01000001">
    <property type="protein sequence ID" value="OXA64480.1"/>
    <property type="molecule type" value="Genomic_DNA"/>
</dbReference>
<keyword evidence="3" id="KW-1185">Reference proteome</keyword>
<sequence length="269" mass="30813">MIDLVDRVLYSVNRDLDSWDIENLRYIRKISIRDSTSETLSYVSDDDHVLTSPSPPPPQPNYDHYHPRPHPPPSTVRILEEAELPSRNDNKSRPPEYSCYLMDVILVANESVISSPSVSSADSFSSAIRKGFFDMDNNDDEASKPPPQRPHDNELPQVGRRKVKKSVSFMDESIPRYEIEINSKQTKDKRIRTTRSVSFTGTTKSAIIANQDLPALLDYDHGRREFSSKTTTRDLFVPAWSRTLQSGYANNWASLETYVRRLQHRSNSL</sequence>
<feature type="region of interest" description="Disordered" evidence="1">
    <location>
        <begin position="135"/>
        <end position="164"/>
    </location>
</feature>
<accession>A0A226F554</accession>
<evidence type="ECO:0000313" key="3">
    <source>
        <dbReference type="Proteomes" id="UP000198287"/>
    </source>
</evidence>
<proteinExistence type="predicted"/>
<comment type="caution">
    <text evidence="2">The sequence shown here is derived from an EMBL/GenBank/DDBJ whole genome shotgun (WGS) entry which is preliminary data.</text>
</comment>
<organism evidence="2 3">
    <name type="scientific">Folsomia candida</name>
    <name type="common">Springtail</name>
    <dbReference type="NCBI Taxonomy" id="158441"/>
    <lineage>
        <taxon>Eukaryota</taxon>
        <taxon>Metazoa</taxon>
        <taxon>Ecdysozoa</taxon>
        <taxon>Arthropoda</taxon>
        <taxon>Hexapoda</taxon>
        <taxon>Collembola</taxon>
        <taxon>Entomobryomorpha</taxon>
        <taxon>Isotomoidea</taxon>
        <taxon>Isotomidae</taxon>
        <taxon>Proisotominae</taxon>
        <taxon>Folsomia</taxon>
    </lineage>
</organism>
<dbReference type="Proteomes" id="UP000198287">
    <property type="component" value="Unassembled WGS sequence"/>
</dbReference>
<gene>
    <name evidence="2" type="ORF">Fcan01_03558</name>
</gene>